<organism evidence="2 3">
    <name type="scientific">Paracoccus isoporae</name>
    <dbReference type="NCBI Taxonomy" id="591205"/>
    <lineage>
        <taxon>Bacteria</taxon>
        <taxon>Pseudomonadati</taxon>
        <taxon>Pseudomonadota</taxon>
        <taxon>Alphaproteobacteria</taxon>
        <taxon>Rhodobacterales</taxon>
        <taxon>Paracoccaceae</taxon>
        <taxon>Paracoccus</taxon>
    </lineage>
</organism>
<dbReference type="STRING" id="591205.SAMN05421538_10666"/>
<sequence>MKVMLLCAVLAMGACGVDGVPERPEPPAGVATSGQASVGLRADDV</sequence>
<protein>
    <submittedName>
        <fullName evidence="2">Uncharacterized protein</fullName>
    </submittedName>
</protein>
<evidence type="ECO:0000256" key="1">
    <source>
        <dbReference type="SAM" id="MobiDB-lite"/>
    </source>
</evidence>
<dbReference type="RefSeq" id="WP_176805040.1">
    <property type="nucleotide sequence ID" value="NZ_FNAH01000006.1"/>
</dbReference>
<evidence type="ECO:0000313" key="2">
    <source>
        <dbReference type="EMBL" id="SDE37463.1"/>
    </source>
</evidence>
<proteinExistence type="predicted"/>
<feature type="region of interest" description="Disordered" evidence="1">
    <location>
        <begin position="21"/>
        <end position="45"/>
    </location>
</feature>
<gene>
    <name evidence="2" type="ORF">SAMN05421538_10666</name>
</gene>
<dbReference type="AlphaFoldDB" id="A0A1G7CDY8"/>
<name>A0A1G7CDY8_9RHOB</name>
<reference evidence="2 3" key="1">
    <citation type="submission" date="2016-10" db="EMBL/GenBank/DDBJ databases">
        <authorList>
            <person name="de Groot N.N."/>
        </authorList>
    </citation>
    <scope>NUCLEOTIDE SEQUENCE [LARGE SCALE GENOMIC DNA]</scope>
    <source>
        <strain evidence="2 3">DSM 22220</strain>
    </source>
</reference>
<dbReference type="PROSITE" id="PS51257">
    <property type="entry name" value="PROKAR_LIPOPROTEIN"/>
    <property type="match status" value="1"/>
</dbReference>
<keyword evidence="3" id="KW-1185">Reference proteome</keyword>
<dbReference type="EMBL" id="FNAH01000006">
    <property type="protein sequence ID" value="SDE37463.1"/>
    <property type="molecule type" value="Genomic_DNA"/>
</dbReference>
<dbReference type="Proteomes" id="UP000199344">
    <property type="component" value="Unassembled WGS sequence"/>
</dbReference>
<accession>A0A1G7CDY8</accession>
<evidence type="ECO:0000313" key="3">
    <source>
        <dbReference type="Proteomes" id="UP000199344"/>
    </source>
</evidence>